<dbReference type="EMBL" id="VEVO01000002">
    <property type="protein sequence ID" value="KAF0044939.1"/>
    <property type="molecule type" value="Genomic_DNA"/>
</dbReference>
<gene>
    <name evidence="2" type="ORF">F2P81_001468</name>
</gene>
<organism evidence="2 3">
    <name type="scientific">Scophthalmus maximus</name>
    <name type="common">Turbot</name>
    <name type="synonym">Psetta maxima</name>
    <dbReference type="NCBI Taxonomy" id="52904"/>
    <lineage>
        <taxon>Eukaryota</taxon>
        <taxon>Metazoa</taxon>
        <taxon>Chordata</taxon>
        <taxon>Craniata</taxon>
        <taxon>Vertebrata</taxon>
        <taxon>Euteleostomi</taxon>
        <taxon>Actinopterygii</taxon>
        <taxon>Neopterygii</taxon>
        <taxon>Teleostei</taxon>
        <taxon>Neoteleostei</taxon>
        <taxon>Acanthomorphata</taxon>
        <taxon>Carangaria</taxon>
        <taxon>Pleuronectiformes</taxon>
        <taxon>Pleuronectoidei</taxon>
        <taxon>Scophthalmidae</taxon>
        <taxon>Scophthalmus</taxon>
    </lineage>
</organism>
<comment type="caution">
    <text evidence="2">The sequence shown here is derived from an EMBL/GenBank/DDBJ whole genome shotgun (WGS) entry which is preliminary data.</text>
</comment>
<name>A0A6A4TJF3_SCOMX</name>
<accession>A0A6A4TJF3</accession>
<dbReference type="AlphaFoldDB" id="A0A6A4TJF3"/>
<dbReference type="Proteomes" id="UP000438429">
    <property type="component" value="Unassembled WGS sequence"/>
</dbReference>
<evidence type="ECO:0000313" key="3">
    <source>
        <dbReference type="Proteomes" id="UP000438429"/>
    </source>
</evidence>
<evidence type="ECO:0000256" key="1">
    <source>
        <dbReference type="SAM" id="MobiDB-lite"/>
    </source>
</evidence>
<evidence type="ECO:0000313" key="2">
    <source>
        <dbReference type="EMBL" id="KAF0044939.1"/>
    </source>
</evidence>
<proteinExistence type="predicted"/>
<protein>
    <submittedName>
        <fullName evidence="2">Uncharacterized protein</fullName>
    </submittedName>
</protein>
<sequence length="86" mass="9843">MEPSTLATQRWKFSVPANVLQQCLHMITEYDEVMLQALRGGGGEEGERKGERLTLSRIDIVRVERGDLSPPSYRTRHFRRGEQPSS</sequence>
<reference evidence="2 3" key="1">
    <citation type="submission" date="2019-06" db="EMBL/GenBank/DDBJ databases">
        <title>Draft genomes of female and male turbot (Scophthalmus maximus).</title>
        <authorList>
            <person name="Xu H."/>
            <person name="Xu X.-W."/>
            <person name="Shao C."/>
            <person name="Chen S."/>
        </authorList>
    </citation>
    <scope>NUCLEOTIDE SEQUENCE [LARGE SCALE GENOMIC DNA]</scope>
    <source>
        <strain evidence="2">Ysfricsl-2016a</strain>
        <tissue evidence="2">Blood</tissue>
    </source>
</reference>
<feature type="region of interest" description="Disordered" evidence="1">
    <location>
        <begin position="66"/>
        <end position="86"/>
    </location>
</feature>